<evidence type="ECO:0000313" key="2">
    <source>
        <dbReference type="Proteomes" id="UP000055060"/>
    </source>
</evidence>
<organism evidence="1">
    <name type="scientific">Longilinea arvoryzae</name>
    <dbReference type="NCBI Taxonomy" id="360412"/>
    <lineage>
        <taxon>Bacteria</taxon>
        <taxon>Bacillati</taxon>
        <taxon>Chloroflexota</taxon>
        <taxon>Anaerolineae</taxon>
        <taxon>Anaerolineales</taxon>
        <taxon>Anaerolineaceae</taxon>
        <taxon>Longilinea</taxon>
    </lineage>
</organism>
<dbReference type="Gene3D" id="3.50.50.60">
    <property type="entry name" value="FAD/NAD(P)-binding domain"/>
    <property type="match status" value="1"/>
</dbReference>
<dbReference type="GO" id="GO:0008767">
    <property type="term" value="F:UDP-galactopyranose mutase activity"/>
    <property type="evidence" value="ECO:0007669"/>
    <property type="project" value="TreeGrafter"/>
</dbReference>
<reference evidence="1" key="1">
    <citation type="submission" date="2015-07" db="EMBL/GenBank/DDBJ databases">
        <title>Draft Genome Sequences of Anaerolinea thermolimosa IMO-1, Bellilinea caldifistulae GOMI-1, Leptolinea tardivitalis YMTK-2, Levilinea saccharolytica KIBI-1,Longilinea arvoryzae KOME-1, Previously Described as Members of the Anaerolineaceae (Chloroflexi).</title>
        <authorList>
            <person name="Sekiguchi Y."/>
            <person name="Ohashi A."/>
            <person name="Matsuura N."/>
            <person name="Tourlousse M.D."/>
        </authorList>
    </citation>
    <scope>NUCLEOTIDE SEQUENCE [LARGE SCALE GENOMIC DNA]</scope>
    <source>
        <strain evidence="1">KOME-1</strain>
    </source>
</reference>
<dbReference type="EMBL" id="DF967972">
    <property type="protein sequence ID" value="GAP15833.1"/>
    <property type="molecule type" value="Genomic_DNA"/>
</dbReference>
<sequence>MPVKVKYLILGGGPSGLILAANLLKSGEKSFLILEKENEPGGLCRSREIDHSMLDIGGGHFLDVRNRKVLDFVFGFLPENEWERFDRISKIRTPKFEIDYPYEANIWQLPVDEQIEHLKSISNAGSNIGRRQPEKFSEWITWKLGSVIAHNYMLPYNSKIFSDVRLDKLGTYWLYKLPNVSFEDTLRSCLLNKPCGTLPAHSQFYYPRKYGYGEVFSRIADFIGKDKILLNYSVKTIEVDHLGVNNEIFAEKIITTIPWPELLTSRSIPVEIRRIIRQLRYSSIDITYRSSNQSTNAHWTYFPDENLPYHRLLFRHNFIAGAKGYWEETNSRRVVDGQPCTHHNEYAYPINTRHKPEVILKIMDWAKSFSIFSLGRWGEWEHMNSDVAMNRAINLADHLVSA</sequence>
<dbReference type="SUPFAM" id="SSF51971">
    <property type="entry name" value="Nucleotide-binding domain"/>
    <property type="match status" value="1"/>
</dbReference>
<dbReference type="AlphaFoldDB" id="A0A0S7BJK7"/>
<name>A0A0S7BJK7_9CHLR</name>
<proteinExistence type="predicted"/>
<dbReference type="GO" id="GO:0005829">
    <property type="term" value="C:cytosol"/>
    <property type="evidence" value="ECO:0007669"/>
    <property type="project" value="TreeGrafter"/>
</dbReference>
<evidence type="ECO:0000313" key="1">
    <source>
        <dbReference type="EMBL" id="GAP15833.1"/>
    </source>
</evidence>
<dbReference type="STRING" id="360412.LARV_03626"/>
<dbReference type="PRINTS" id="PR00419">
    <property type="entry name" value="ADXRDTASE"/>
</dbReference>
<dbReference type="GO" id="GO:0050660">
    <property type="term" value="F:flavin adenine dinucleotide binding"/>
    <property type="evidence" value="ECO:0007669"/>
    <property type="project" value="TreeGrafter"/>
</dbReference>
<dbReference type="Proteomes" id="UP000055060">
    <property type="component" value="Unassembled WGS sequence"/>
</dbReference>
<dbReference type="InterPro" id="IPR036188">
    <property type="entry name" value="FAD/NAD-bd_sf"/>
</dbReference>
<protein>
    <submittedName>
        <fullName evidence="1">Protoporphyrinogen oxidase</fullName>
    </submittedName>
</protein>
<dbReference type="PANTHER" id="PTHR21197:SF0">
    <property type="entry name" value="UDP-GALACTOPYRANOSE MUTASE"/>
    <property type="match status" value="1"/>
</dbReference>
<keyword evidence="2" id="KW-1185">Reference proteome</keyword>
<dbReference type="Pfam" id="PF13450">
    <property type="entry name" value="NAD_binding_8"/>
    <property type="match status" value="1"/>
</dbReference>
<accession>A0A0S7BJK7</accession>
<dbReference type="RefSeq" id="WP_075074979.1">
    <property type="nucleotide sequence ID" value="NZ_DF967972.1"/>
</dbReference>
<dbReference type="PANTHER" id="PTHR21197">
    <property type="entry name" value="UDP-GALACTOPYRANOSE MUTASE"/>
    <property type="match status" value="1"/>
</dbReference>
<dbReference type="OrthoDB" id="9769600at2"/>
<gene>
    <name evidence="1" type="ORF">LARV_03626</name>
</gene>